<evidence type="ECO:0000256" key="6">
    <source>
        <dbReference type="ARBA" id="ARBA00022970"/>
    </source>
</evidence>
<comment type="subcellular location">
    <subcellularLocation>
        <location evidence="1 9">Cell membrane</location>
        <topology evidence="1 9">Multi-pass membrane protein</topology>
    </subcellularLocation>
</comment>
<evidence type="ECO:0000256" key="5">
    <source>
        <dbReference type="ARBA" id="ARBA00022692"/>
    </source>
</evidence>
<dbReference type="InterPro" id="IPR010065">
    <property type="entry name" value="AA_ABC_transptr_permease_3TM"/>
</dbReference>
<dbReference type="GO" id="GO:0043190">
    <property type="term" value="C:ATP-binding cassette (ABC) transporter complex"/>
    <property type="evidence" value="ECO:0007669"/>
    <property type="project" value="InterPro"/>
</dbReference>
<dbReference type="PANTHER" id="PTHR30614:SF20">
    <property type="entry name" value="GLUTAMINE TRANSPORT SYSTEM PERMEASE PROTEIN GLNP"/>
    <property type="match status" value="1"/>
</dbReference>
<dbReference type="AlphaFoldDB" id="A0A7C9LJ23"/>
<dbReference type="CDD" id="cd06261">
    <property type="entry name" value="TM_PBP2"/>
    <property type="match status" value="1"/>
</dbReference>
<accession>A0A7C9LJ23</accession>
<feature type="domain" description="ABC transmembrane type-1" evidence="10">
    <location>
        <begin position="24"/>
        <end position="213"/>
    </location>
</feature>
<gene>
    <name evidence="11" type="ORF">GLX25_14240</name>
</gene>
<evidence type="ECO:0000256" key="2">
    <source>
        <dbReference type="ARBA" id="ARBA00010072"/>
    </source>
</evidence>
<evidence type="ECO:0000313" key="12">
    <source>
        <dbReference type="Proteomes" id="UP000480122"/>
    </source>
</evidence>
<dbReference type="FunFam" id="1.10.3720.10:FF:000006">
    <property type="entry name" value="Glutamate/aspartate ABC transporter, permease protein GltK"/>
    <property type="match status" value="1"/>
</dbReference>
<keyword evidence="8 9" id="KW-0472">Membrane</keyword>
<protein>
    <submittedName>
        <fullName evidence="11">ABC transporter permease subunit</fullName>
    </submittedName>
</protein>
<organism evidence="11 12">
    <name type="scientific">Agromyces luteolus</name>
    <dbReference type="NCBI Taxonomy" id="88373"/>
    <lineage>
        <taxon>Bacteria</taxon>
        <taxon>Bacillati</taxon>
        <taxon>Actinomycetota</taxon>
        <taxon>Actinomycetes</taxon>
        <taxon>Micrococcales</taxon>
        <taxon>Microbacteriaceae</taxon>
        <taxon>Agromyces</taxon>
    </lineage>
</organism>
<keyword evidence="5 9" id="KW-0812">Transmembrane</keyword>
<evidence type="ECO:0000259" key="10">
    <source>
        <dbReference type="PROSITE" id="PS50928"/>
    </source>
</evidence>
<comment type="caution">
    <text evidence="11">The sequence shown here is derived from an EMBL/GenBank/DDBJ whole genome shotgun (WGS) entry which is preliminary data.</text>
</comment>
<dbReference type="Gene3D" id="1.10.3720.10">
    <property type="entry name" value="MetI-like"/>
    <property type="match status" value="1"/>
</dbReference>
<evidence type="ECO:0000313" key="11">
    <source>
        <dbReference type="EMBL" id="MUN08274.1"/>
    </source>
</evidence>
<dbReference type="GO" id="GO:0022857">
    <property type="term" value="F:transmembrane transporter activity"/>
    <property type="evidence" value="ECO:0007669"/>
    <property type="project" value="InterPro"/>
</dbReference>
<dbReference type="PROSITE" id="PS50928">
    <property type="entry name" value="ABC_TM1"/>
    <property type="match status" value="1"/>
</dbReference>
<proteinExistence type="inferred from homology"/>
<comment type="similarity">
    <text evidence="2">Belongs to the binding-protein-dependent transport system permease family. HisMQ subfamily.</text>
</comment>
<reference evidence="11 12" key="1">
    <citation type="submission" date="2019-11" db="EMBL/GenBank/DDBJ databases">
        <title>Agromyces kandeliae sp. nov., isolated from mangrove soil.</title>
        <authorList>
            <person name="Wang R."/>
        </authorList>
    </citation>
    <scope>NUCLEOTIDE SEQUENCE [LARGE SCALE GENOMIC DNA]</scope>
    <source>
        <strain evidence="11 12">JCM 11431</strain>
    </source>
</reference>
<sequence length="247" mass="27286">MMVKSYDFDWNVVTSNFPRLLEGLGVTIQITLIVIVLSMILAVPVALMRMSNIDIVRWVAQGYIELFRCTPLLVQLFWVYYALPTLTGITIPGFISAVIALTANLTAFMAEALRSGFQAVPVEQIEAGKMLRLSSWQRVRYIIIPQALRQQLPVILSLNISLFKDTALVSTIAVADLMFTANKIASESYRALEILTTAALMYFVIAFPVSLILSRIERNMMNQGPSGTAGPNLLSRMVPGLKVKAAA</sequence>
<evidence type="ECO:0000256" key="8">
    <source>
        <dbReference type="ARBA" id="ARBA00023136"/>
    </source>
</evidence>
<keyword evidence="6" id="KW-0029">Amino-acid transport</keyword>
<keyword evidence="3 9" id="KW-0813">Transport</keyword>
<dbReference type="Proteomes" id="UP000480122">
    <property type="component" value="Unassembled WGS sequence"/>
</dbReference>
<keyword evidence="4" id="KW-1003">Cell membrane</keyword>
<dbReference type="PANTHER" id="PTHR30614">
    <property type="entry name" value="MEMBRANE COMPONENT OF AMINO ACID ABC TRANSPORTER"/>
    <property type="match status" value="1"/>
</dbReference>
<feature type="transmembrane region" description="Helical" evidence="9">
    <location>
        <begin position="20"/>
        <end position="45"/>
    </location>
</feature>
<dbReference type="OrthoDB" id="9814902at2"/>
<name>A0A7C9LJ23_9MICO</name>
<dbReference type="SUPFAM" id="SSF161098">
    <property type="entry name" value="MetI-like"/>
    <property type="match status" value="1"/>
</dbReference>
<dbReference type="EMBL" id="WODA01000025">
    <property type="protein sequence ID" value="MUN08274.1"/>
    <property type="molecule type" value="Genomic_DNA"/>
</dbReference>
<dbReference type="InterPro" id="IPR043429">
    <property type="entry name" value="ArtM/GltK/GlnP/TcyL/YhdX-like"/>
</dbReference>
<evidence type="ECO:0000256" key="4">
    <source>
        <dbReference type="ARBA" id="ARBA00022475"/>
    </source>
</evidence>
<dbReference type="NCBIfam" id="TIGR01726">
    <property type="entry name" value="HEQRo_perm_3TM"/>
    <property type="match status" value="1"/>
</dbReference>
<evidence type="ECO:0000256" key="9">
    <source>
        <dbReference type="RuleBase" id="RU363032"/>
    </source>
</evidence>
<dbReference type="GO" id="GO:0006865">
    <property type="term" value="P:amino acid transport"/>
    <property type="evidence" value="ECO:0007669"/>
    <property type="project" value="UniProtKB-KW"/>
</dbReference>
<evidence type="ECO:0000256" key="1">
    <source>
        <dbReference type="ARBA" id="ARBA00004651"/>
    </source>
</evidence>
<keyword evidence="12" id="KW-1185">Reference proteome</keyword>
<dbReference type="Pfam" id="PF00528">
    <property type="entry name" value="BPD_transp_1"/>
    <property type="match status" value="1"/>
</dbReference>
<evidence type="ECO:0000256" key="7">
    <source>
        <dbReference type="ARBA" id="ARBA00022989"/>
    </source>
</evidence>
<keyword evidence="7 9" id="KW-1133">Transmembrane helix</keyword>
<feature type="transmembrane region" description="Helical" evidence="9">
    <location>
        <begin position="194"/>
        <end position="213"/>
    </location>
</feature>
<evidence type="ECO:0000256" key="3">
    <source>
        <dbReference type="ARBA" id="ARBA00022448"/>
    </source>
</evidence>
<dbReference type="InterPro" id="IPR035906">
    <property type="entry name" value="MetI-like_sf"/>
</dbReference>
<dbReference type="RefSeq" id="WP_155843143.1">
    <property type="nucleotide sequence ID" value="NZ_BAAAIA010000008.1"/>
</dbReference>
<dbReference type="InterPro" id="IPR000515">
    <property type="entry name" value="MetI-like"/>
</dbReference>